<dbReference type="InterPro" id="IPR036910">
    <property type="entry name" value="HMG_box_dom_sf"/>
</dbReference>
<feature type="coiled-coil region" evidence="11">
    <location>
        <begin position="180"/>
        <end position="253"/>
    </location>
</feature>
<dbReference type="CDD" id="cd22042">
    <property type="entry name" value="HMG-box_EGL13-like"/>
    <property type="match status" value="1"/>
</dbReference>
<evidence type="ECO:0000256" key="3">
    <source>
        <dbReference type="ARBA" id="ARBA00022499"/>
    </source>
</evidence>
<comment type="subcellular location">
    <subcellularLocation>
        <location evidence="1">Nucleus</location>
    </subcellularLocation>
</comment>
<evidence type="ECO:0000256" key="1">
    <source>
        <dbReference type="ARBA" id="ARBA00004123"/>
    </source>
</evidence>
<keyword evidence="5" id="KW-0805">Transcription regulation</keyword>
<evidence type="ECO:0000259" key="13">
    <source>
        <dbReference type="PROSITE" id="PS50118"/>
    </source>
</evidence>
<dbReference type="GO" id="GO:0000981">
    <property type="term" value="F:DNA-binding transcription factor activity, RNA polymerase II-specific"/>
    <property type="evidence" value="ECO:0007669"/>
    <property type="project" value="TreeGrafter"/>
</dbReference>
<dbReference type="GeneTree" id="ENSGT00940000156433"/>
<dbReference type="PANTHER" id="PTHR45789:SF1">
    <property type="entry name" value="TRANSCRIPTION FACTOR SOX-6"/>
    <property type="match status" value="1"/>
</dbReference>
<dbReference type="GO" id="GO:0005634">
    <property type="term" value="C:nucleus"/>
    <property type="evidence" value="ECO:0007669"/>
    <property type="project" value="UniProtKB-SubCell"/>
</dbReference>
<accession>A0A3Q2E6N9</accession>
<evidence type="ECO:0000256" key="2">
    <source>
        <dbReference type="ARBA" id="ARBA00022473"/>
    </source>
</evidence>
<dbReference type="Gene3D" id="1.10.30.10">
    <property type="entry name" value="High mobility group box domain"/>
    <property type="match status" value="1"/>
</dbReference>
<dbReference type="InterPro" id="IPR009071">
    <property type="entry name" value="HMG_box_dom"/>
</dbReference>
<keyword evidence="7" id="KW-0010">Activator</keyword>
<evidence type="ECO:0000256" key="9">
    <source>
        <dbReference type="ARBA" id="ARBA00023242"/>
    </source>
</evidence>
<dbReference type="GO" id="GO:0032332">
    <property type="term" value="P:positive regulation of chondrocyte differentiation"/>
    <property type="evidence" value="ECO:0007669"/>
    <property type="project" value="TreeGrafter"/>
</dbReference>
<dbReference type="OMA" id="SCILRPT"/>
<evidence type="ECO:0000256" key="11">
    <source>
        <dbReference type="SAM" id="Coils"/>
    </source>
</evidence>
<feature type="compositionally biased region" description="Acidic residues" evidence="12">
    <location>
        <begin position="745"/>
        <end position="758"/>
    </location>
</feature>
<dbReference type="Ensembl" id="ENSCVAT00000019525.1">
    <property type="protein sequence ID" value="ENSCVAP00000027968.1"/>
    <property type="gene ID" value="ENSCVAG00000014781.1"/>
</dbReference>
<dbReference type="KEGG" id="cvg:107090887"/>
<keyword evidence="15" id="KW-1185">Reference proteome</keyword>
<keyword evidence="3" id="KW-1017">Isopeptide bond</keyword>
<evidence type="ECO:0000256" key="12">
    <source>
        <dbReference type="SAM" id="MobiDB-lite"/>
    </source>
</evidence>
<feature type="compositionally biased region" description="Low complexity" evidence="12">
    <location>
        <begin position="347"/>
        <end position="358"/>
    </location>
</feature>
<dbReference type="PROSITE" id="PS50118">
    <property type="entry name" value="HMG_BOX_2"/>
    <property type="match status" value="1"/>
</dbReference>
<keyword evidence="9 10" id="KW-0539">Nucleus</keyword>
<evidence type="ECO:0000256" key="6">
    <source>
        <dbReference type="ARBA" id="ARBA00023125"/>
    </source>
</evidence>
<dbReference type="OrthoDB" id="6247875at2759"/>
<protein>
    <submittedName>
        <fullName evidence="14">SRY-box transcription factor 6</fullName>
    </submittedName>
</protein>
<dbReference type="GO" id="GO:0000978">
    <property type="term" value="F:RNA polymerase II cis-regulatory region sequence-specific DNA binding"/>
    <property type="evidence" value="ECO:0007669"/>
    <property type="project" value="TreeGrafter"/>
</dbReference>
<evidence type="ECO:0000256" key="7">
    <source>
        <dbReference type="ARBA" id="ARBA00023159"/>
    </source>
</evidence>
<keyword evidence="11" id="KW-0175">Coiled coil</keyword>
<evidence type="ECO:0000256" key="10">
    <source>
        <dbReference type="PROSITE-ProRule" id="PRU00267"/>
    </source>
</evidence>
<dbReference type="PANTHER" id="PTHR45789">
    <property type="entry name" value="FI18025P1"/>
    <property type="match status" value="1"/>
</dbReference>
<dbReference type="Pfam" id="PF00505">
    <property type="entry name" value="HMG_box"/>
    <property type="match status" value="1"/>
</dbReference>
<evidence type="ECO:0000256" key="4">
    <source>
        <dbReference type="ARBA" id="ARBA00022782"/>
    </source>
</evidence>
<evidence type="ECO:0000256" key="8">
    <source>
        <dbReference type="ARBA" id="ARBA00023163"/>
    </source>
</evidence>
<proteinExistence type="predicted"/>
<feature type="compositionally biased region" description="Basic and acidic residues" evidence="12">
    <location>
        <begin position="759"/>
        <end position="777"/>
    </location>
</feature>
<keyword evidence="4" id="KW-0221">Differentiation</keyword>
<dbReference type="GO" id="GO:0045165">
    <property type="term" value="P:cell fate commitment"/>
    <property type="evidence" value="ECO:0007669"/>
    <property type="project" value="TreeGrafter"/>
</dbReference>
<feature type="compositionally biased region" description="Gly residues" evidence="12">
    <location>
        <begin position="725"/>
        <end position="734"/>
    </location>
</feature>
<dbReference type="FunFam" id="1.10.30.10:FF:000003">
    <property type="entry name" value="Putative transcription factor SOX-6"/>
    <property type="match status" value="1"/>
</dbReference>
<dbReference type="Proteomes" id="UP000265020">
    <property type="component" value="Unassembled WGS sequence"/>
</dbReference>
<feature type="region of interest" description="Disordered" evidence="12">
    <location>
        <begin position="722"/>
        <end position="777"/>
    </location>
</feature>
<dbReference type="Ensembl" id="ENSCVAT00000019519.1">
    <property type="protein sequence ID" value="ENSCVAP00000012308.1"/>
    <property type="gene ID" value="ENSCVAG00000014781.1"/>
</dbReference>
<feature type="region of interest" description="Disordered" evidence="12">
    <location>
        <begin position="340"/>
        <end position="426"/>
    </location>
</feature>
<feature type="compositionally biased region" description="Polar residues" evidence="12">
    <location>
        <begin position="394"/>
        <end position="412"/>
    </location>
</feature>
<feature type="domain" description="HMG box" evidence="13">
    <location>
        <begin position="558"/>
        <end position="626"/>
    </location>
</feature>
<evidence type="ECO:0000313" key="14">
    <source>
        <dbReference type="Ensembl" id="ENSCVAP00000027968.1"/>
    </source>
</evidence>
<keyword evidence="8" id="KW-0804">Transcription</keyword>
<sequence>MMSSMRATPPFHPSSEEADLMGQDNAAWAGDEREGPTVMASPPLDDQPHPEDVQLAGKKAGDVEWETSAPPTGTDNEGSKGCSGYAYRTNSSSPTKPEECSRDRGESVIGLAFGTPERRKGSLADVVDTLKQKKLVELTKSEQDEPSCVVRLLSKDWKEHVEGLNANELLGDVKGTPESLEEKERQLSTMIGQLISLREQLLAAHDEQKKMAASQMEKQRQQMELARQQQEQIARQQQQLLQQQHKINILQQQIQVQGHMPPLMIPLFPHDQRSLAAAAAAQQGFLFPPNMYNKPGENYPMQFIPSTMAAAAASGLSPLQLQQLYAAQLASMQISPGAKMAPLQQAPNSSGPLSPPNLKSEKQVSSPVTQIKEEGSTQPLNLSARPKTADPYRSPSSPTQSLLPGNKSSPSNMGKGRIPSPIPIPSMGRNTSLDILSSLNSTALFGDQDAVMKAIQEARSMREQIQREQLHHQQQQPGHQSLEAKLSALSSMNLNNSNKERLHYETLSQHLGKLGEDAGKMVHRVIDLTRPEDLDGNTITEARVFREARGRNSSEPHIKRPMNAFMVWAKDERRKILQTFPDMHNSNISKILGSRWKAMTNQEKQPYYEEQARLSKIHLEKYPNYKYKPRPKRTCIIDGKKLRIGEYKQLMRSRRQEMRQFFVGPQPQISLGNSAGGVGVYPGAITMATTATPSPHLTSDCSSTSGSPEPNIPVIQSTYGVKSEPGGGSNGAGVGAMDLPGDPANGDDDMDMYEDFEDEPKSDYSSEHETREVVSAN</sequence>
<dbReference type="SMART" id="SM00398">
    <property type="entry name" value="HMG"/>
    <property type="match status" value="1"/>
</dbReference>
<gene>
    <name evidence="14" type="primary">SOX6</name>
</gene>
<dbReference type="SUPFAM" id="SSF47095">
    <property type="entry name" value="HMG-box"/>
    <property type="match status" value="1"/>
</dbReference>
<keyword evidence="2" id="KW-0217">Developmental protein</keyword>
<organism evidence="14 15">
    <name type="scientific">Cyprinodon variegatus</name>
    <name type="common">Sheepshead minnow</name>
    <dbReference type="NCBI Taxonomy" id="28743"/>
    <lineage>
        <taxon>Eukaryota</taxon>
        <taxon>Metazoa</taxon>
        <taxon>Chordata</taxon>
        <taxon>Craniata</taxon>
        <taxon>Vertebrata</taxon>
        <taxon>Euteleostomi</taxon>
        <taxon>Actinopterygii</taxon>
        <taxon>Neopterygii</taxon>
        <taxon>Teleostei</taxon>
        <taxon>Neoteleostei</taxon>
        <taxon>Acanthomorphata</taxon>
        <taxon>Ovalentaria</taxon>
        <taxon>Atherinomorphae</taxon>
        <taxon>Cyprinodontiformes</taxon>
        <taxon>Cyprinodontidae</taxon>
        <taxon>Cyprinodon</taxon>
    </lineage>
</organism>
<evidence type="ECO:0000256" key="5">
    <source>
        <dbReference type="ARBA" id="ARBA00023015"/>
    </source>
</evidence>
<dbReference type="AlphaFoldDB" id="A0A3Q2E6N9"/>
<name>A0A3Q2E6N9_CYPVA</name>
<reference evidence="14" key="1">
    <citation type="submission" date="2025-05" db="UniProtKB">
        <authorList>
            <consortium name="Ensembl"/>
        </authorList>
    </citation>
    <scope>IDENTIFICATION</scope>
</reference>
<dbReference type="GO" id="GO:0007417">
    <property type="term" value="P:central nervous system development"/>
    <property type="evidence" value="ECO:0007669"/>
    <property type="project" value="TreeGrafter"/>
</dbReference>
<keyword evidence="6 10" id="KW-0238">DNA-binding</keyword>
<dbReference type="InterPro" id="IPR051356">
    <property type="entry name" value="SOX/SOX-like_TF"/>
</dbReference>
<feature type="region of interest" description="Disordered" evidence="12">
    <location>
        <begin position="1"/>
        <end position="103"/>
    </location>
</feature>
<evidence type="ECO:0000313" key="15">
    <source>
        <dbReference type="Proteomes" id="UP000265020"/>
    </source>
</evidence>
<feature type="DNA-binding region" description="HMG box" evidence="10">
    <location>
        <begin position="558"/>
        <end position="626"/>
    </location>
</feature>